<dbReference type="InterPro" id="IPR043502">
    <property type="entry name" value="DNA/RNA_pol_sf"/>
</dbReference>
<dbReference type="GO" id="GO:0004519">
    <property type="term" value="F:endonuclease activity"/>
    <property type="evidence" value="ECO:0007669"/>
    <property type="project" value="UniProtKB-KW"/>
</dbReference>
<name>A0A085N3A7_9BILA</name>
<dbReference type="PANTHER" id="PTHR37984:SF5">
    <property type="entry name" value="PROTEIN NYNRIN-LIKE"/>
    <property type="match status" value="1"/>
</dbReference>
<dbReference type="Pfam" id="PF17917">
    <property type="entry name" value="RT_RNaseH"/>
    <property type="match status" value="1"/>
</dbReference>
<evidence type="ECO:0000259" key="8">
    <source>
        <dbReference type="Pfam" id="PF17917"/>
    </source>
</evidence>
<keyword evidence="4" id="KW-0255">Endonuclease</keyword>
<keyword evidence="2" id="KW-0548">Nucleotidyltransferase</keyword>
<dbReference type="AlphaFoldDB" id="A0A085N3A7"/>
<dbReference type="InterPro" id="IPR041373">
    <property type="entry name" value="RT_RNaseH"/>
</dbReference>
<dbReference type="GO" id="GO:0016787">
    <property type="term" value="F:hydrolase activity"/>
    <property type="evidence" value="ECO:0007669"/>
    <property type="project" value="UniProtKB-KW"/>
</dbReference>
<dbReference type="Proteomes" id="UP000030758">
    <property type="component" value="Unassembled WGS sequence"/>
</dbReference>
<dbReference type="PANTHER" id="PTHR37984">
    <property type="entry name" value="PROTEIN CBG26694"/>
    <property type="match status" value="1"/>
</dbReference>
<sequence>VNSACKGNKDKGEAYGRDADGSHGCAGSDSVPAVSFTRNSEEHWHDLRILFYRLSNYGIIIKPTKCVFAKAEVDFLGIVPLPDKAQARFPAADNEEIVAKVRLSAWLISTDEGHHMQPVSNHVPFLSLNRTWKSLGFFSKNLQPTETRYSAYDKDLLAMSLLIKRFGRQLEGGEFTIPSHHHLLLTSSSRRLRELELIAQFTTDIRHITAIANSIADALSRIQETQYSNPFPLWALKCKTMNSR</sequence>
<evidence type="ECO:0000313" key="9">
    <source>
        <dbReference type="EMBL" id="KFD63953.1"/>
    </source>
</evidence>
<evidence type="ECO:0000256" key="2">
    <source>
        <dbReference type="ARBA" id="ARBA00022695"/>
    </source>
</evidence>
<dbReference type="InterPro" id="IPR043128">
    <property type="entry name" value="Rev_trsase/Diguanyl_cyclase"/>
</dbReference>
<dbReference type="InterPro" id="IPR050951">
    <property type="entry name" value="Retrovirus_Pol_polyprotein"/>
</dbReference>
<feature type="non-terminal residue" evidence="9">
    <location>
        <position position="244"/>
    </location>
</feature>
<dbReference type="SUPFAM" id="SSF56672">
    <property type="entry name" value="DNA/RNA polymerases"/>
    <property type="match status" value="1"/>
</dbReference>
<feature type="non-terminal residue" evidence="9">
    <location>
        <position position="1"/>
    </location>
</feature>
<keyword evidence="5" id="KW-0378">Hydrolase</keyword>
<keyword evidence="6" id="KW-0695">RNA-directed DNA polymerase</keyword>
<reference evidence="9" key="1">
    <citation type="journal article" date="2014" name="Nat. Genet.">
        <title>Genome and transcriptome of the porcine whipworm Trichuris suis.</title>
        <authorList>
            <person name="Jex A.R."/>
            <person name="Nejsum P."/>
            <person name="Schwarz E.M."/>
            <person name="Hu L."/>
            <person name="Young N.D."/>
            <person name="Hall R.S."/>
            <person name="Korhonen P.K."/>
            <person name="Liao S."/>
            <person name="Thamsborg S."/>
            <person name="Xia J."/>
            <person name="Xu P."/>
            <person name="Wang S."/>
            <person name="Scheerlinck J.P."/>
            <person name="Hofmann A."/>
            <person name="Sternberg P.W."/>
            <person name="Wang J."/>
            <person name="Gasser R.B."/>
        </authorList>
    </citation>
    <scope>NUCLEOTIDE SEQUENCE [LARGE SCALE GENOMIC DNA]</scope>
    <source>
        <strain evidence="9">DCEP-RM93F</strain>
    </source>
</reference>
<evidence type="ECO:0000256" key="3">
    <source>
        <dbReference type="ARBA" id="ARBA00022722"/>
    </source>
</evidence>
<evidence type="ECO:0000256" key="5">
    <source>
        <dbReference type="ARBA" id="ARBA00022801"/>
    </source>
</evidence>
<feature type="compositionally biased region" description="Basic and acidic residues" evidence="7">
    <location>
        <begin position="7"/>
        <end position="21"/>
    </location>
</feature>
<evidence type="ECO:0000256" key="1">
    <source>
        <dbReference type="ARBA" id="ARBA00022679"/>
    </source>
</evidence>
<gene>
    <name evidence="9" type="ORF">M514_23944</name>
</gene>
<dbReference type="Gene3D" id="3.30.70.270">
    <property type="match status" value="1"/>
</dbReference>
<evidence type="ECO:0000256" key="6">
    <source>
        <dbReference type="ARBA" id="ARBA00022918"/>
    </source>
</evidence>
<dbReference type="GO" id="GO:0003964">
    <property type="term" value="F:RNA-directed DNA polymerase activity"/>
    <property type="evidence" value="ECO:0007669"/>
    <property type="project" value="UniProtKB-KW"/>
</dbReference>
<evidence type="ECO:0000256" key="4">
    <source>
        <dbReference type="ARBA" id="ARBA00022759"/>
    </source>
</evidence>
<protein>
    <recommendedName>
        <fullName evidence="8">Reverse transcriptase RNase H-like domain-containing protein</fullName>
    </recommendedName>
</protein>
<dbReference type="EMBL" id="KL367564">
    <property type="protein sequence ID" value="KFD63953.1"/>
    <property type="molecule type" value="Genomic_DNA"/>
</dbReference>
<keyword evidence="3" id="KW-0540">Nuclease</keyword>
<proteinExistence type="predicted"/>
<feature type="domain" description="Reverse transcriptase RNase H-like" evidence="8">
    <location>
        <begin position="130"/>
        <end position="188"/>
    </location>
</feature>
<accession>A0A085N3A7</accession>
<evidence type="ECO:0000256" key="7">
    <source>
        <dbReference type="SAM" id="MobiDB-lite"/>
    </source>
</evidence>
<keyword evidence="1" id="KW-0808">Transferase</keyword>
<feature type="region of interest" description="Disordered" evidence="7">
    <location>
        <begin position="1"/>
        <end position="24"/>
    </location>
</feature>
<organism evidence="9">
    <name type="scientific">Trichuris suis</name>
    <name type="common">pig whipworm</name>
    <dbReference type="NCBI Taxonomy" id="68888"/>
    <lineage>
        <taxon>Eukaryota</taxon>
        <taxon>Metazoa</taxon>
        <taxon>Ecdysozoa</taxon>
        <taxon>Nematoda</taxon>
        <taxon>Enoplea</taxon>
        <taxon>Dorylaimia</taxon>
        <taxon>Trichinellida</taxon>
        <taxon>Trichuridae</taxon>
        <taxon>Trichuris</taxon>
    </lineage>
</organism>